<protein>
    <submittedName>
        <fullName evidence="5">4-hydroxythreonine-4-phosphate dehydrogenase PdxA</fullName>
        <ecNumber evidence="5">1.1.1.262</ecNumber>
    </submittedName>
</protein>
<keyword evidence="4" id="KW-0520">NAD</keyword>
<accession>A0ABS3WMG8</accession>
<sequence length="345" mass="35923">MARPVLAVTLGDPVGIGPEITARTLAAVAGEDGHHGVAVGDTEALRRGARAAGVDAEVREVTDFSVEPAGPGVIDVLDTGVLGTDLPAWGTVDGRAGRAAVTAIETATRAAMAGEVAGVVTGPINKEAIWEAGSKHLGHTEMLGELTGVTRQDTMFVVRNTAVAGHHLRIFFTTRHVALRKALDQLTAERVRNSIDEALTALRVFGTDRPRLAVAAVNPHGGENGAFGDEEIEHIAPACEAARADGLDVTGPVPADSVFHQGLTGRYDGVLSHFHDQGHIPAKTYDFDGTISVTVGLPILRTSVDHGTAFDIAGSGRADHATMLSAYRAAVDYSPYAPAIRATYG</sequence>
<dbReference type="EC" id="1.1.1.262" evidence="5"/>
<dbReference type="EMBL" id="JAFFZN010000001">
    <property type="protein sequence ID" value="MBO8184072.1"/>
    <property type="molecule type" value="Genomic_DNA"/>
</dbReference>
<reference evidence="5 6" key="1">
    <citation type="submission" date="2021-02" db="EMBL/GenBank/DDBJ databases">
        <title>Streptomyces spirodelae sp. nov., isolated from duckweed.</title>
        <authorList>
            <person name="Saimee Y."/>
            <person name="Duangmal K."/>
        </authorList>
    </citation>
    <scope>NUCLEOTIDE SEQUENCE [LARGE SCALE GENOMIC DNA]</scope>
    <source>
        <strain evidence="5 6">DW4-2</strain>
    </source>
</reference>
<keyword evidence="2" id="KW-0479">Metal-binding</keyword>
<name>A0ABS3WMG8_9ACTN</name>
<evidence type="ECO:0000256" key="2">
    <source>
        <dbReference type="ARBA" id="ARBA00022723"/>
    </source>
</evidence>
<comment type="caution">
    <text evidence="5">The sequence shown here is derived from an EMBL/GenBank/DDBJ whole genome shotgun (WGS) entry which is preliminary data.</text>
</comment>
<dbReference type="PANTHER" id="PTHR30004">
    <property type="entry name" value="4-HYDROXYTHREONINE-4-PHOSPHATE DEHYDROGENASE"/>
    <property type="match status" value="1"/>
</dbReference>
<dbReference type="Gene3D" id="3.40.718.10">
    <property type="entry name" value="Isopropylmalate Dehydrogenase"/>
    <property type="match status" value="1"/>
</dbReference>
<proteinExistence type="inferred from homology"/>
<evidence type="ECO:0000256" key="4">
    <source>
        <dbReference type="ARBA" id="ARBA00023027"/>
    </source>
</evidence>
<dbReference type="Proteomes" id="UP001518976">
    <property type="component" value="Unassembled WGS sequence"/>
</dbReference>
<gene>
    <name evidence="5" type="primary">pdxA</name>
    <name evidence="5" type="ORF">JW592_01015</name>
</gene>
<dbReference type="GO" id="GO:0050570">
    <property type="term" value="F:4-hydroxythreonine-4-phosphate dehydrogenase activity"/>
    <property type="evidence" value="ECO:0007669"/>
    <property type="project" value="UniProtKB-EC"/>
</dbReference>
<dbReference type="Pfam" id="PF04166">
    <property type="entry name" value="PdxA"/>
    <property type="match status" value="1"/>
</dbReference>
<evidence type="ECO:0000313" key="6">
    <source>
        <dbReference type="Proteomes" id="UP001518976"/>
    </source>
</evidence>
<dbReference type="SUPFAM" id="SSF53659">
    <property type="entry name" value="Isocitrate/Isopropylmalate dehydrogenase-like"/>
    <property type="match status" value="1"/>
</dbReference>
<dbReference type="InterPro" id="IPR005255">
    <property type="entry name" value="PdxA_fam"/>
</dbReference>
<organism evidence="5 6">
    <name type="scientific">Streptomyces spirodelae</name>
    <dbReference type="NCBI Taxonomy" id="2812904"/>
    <lineage>
        <taxon>Bacteria</taxon>
        <taxon>Bacillati</taxon>
        <taxon>Actinomycetota</taxon>
        <taxon>Actinomycetes</taxon>
        <taxon>Kitasatosporales</taxon>
        <taxon>Streptomycetaceae</taxon>
        <taxon>Streptomyces</taxon>
    </lineage>
</organism>
<dbReference type="PANTHER" id="PTHR30004:SF6">
    <property type="entry name" value="D-THREONATE 4-PHOSPHATE DEHYDROGENASE"/>
    <property type="match status" value="1"/>
</dbReference>
<dbReference type="NCBIfam" id="TIGR00557">
    <property type="entry name" value="pdxA"/>
    <property type="match status" value="1"/>
</dbReference>
<evidence type="ECO:0000256" key="1">
    <source>
        <dbReference type="ARBA" id="ARBA00009464"/>
    </source>
</evidence>
<keyword evidence="6" id="KW-1185">Reference proteome</keyword>
<keyword evidence="3 5" id="KW-0560">Oxidoreductase</keyword>
<evidence type="ECO:0000313" key="5">
    <source>
        <dbReference type="EMBL" id="MBO8184072.1"/>
    </source>
</evidence>
<dbReference type="RefSeq" id="WP_209262884.1">
    <property type="nucleotide sequence ID" value="NZ_JAFFZN010000001.1"/>
</dbReference>
<evidence type="ECO:0000256" key="3">
    <source>
        <dbReference type="ARBA" id="ARBA00023002"/>
    </source>
</evidence>
<comment type="similarity">
    <text evidence="1">Belongs to the PdxA family. PdxA2 subfamily.</text>
</comment>